<accession>A0A0W0FYC2</accession>
<protein>
    <submittedName>
        <fullName evidence="1">Uncharacterized protein</fullName>
    </submittedName>
</protein>
<dbReference type="EMBL" id="LATX01001485">
    <property type="protein sequence ID" value="KTB41330.1"/>
    <property type="molecule type" value="Genomic_DNA"/>
</dbReference>
<sequence>MANFMPRYHC</sequence>
<organism evidence="1 2">
    <name type="scientific">Moniliophthora roreri</name>
    <name type="common">Frosty pod rot fungus</name>
    <name type="synonym">Monilia roreri</name>
    <dbReference type="NCBI Taxonomy" id="221103"/>
    <lineage>
        <taxon>Eukaryota</taxon>
        <taxon>Fungi</taxon>
        <taxon>Dikarya</taxon>
        <taxon>Basidiomycota</taxon>
        <taxon>Agaricomycotina</taxon>
        <taxon>Agaricomycetes</taxon>
        <taxon>Agaricomycetidae</taxon>
        <taxon>Agaricales</taxon>
        <taxon>Marasmiineae</taxon>
        <taxon>Marasmiaceae</taxon>
        <taxon>Moniliophthora</taxon>
    </lineage>
</organism>
<reference evidence="1 2" key="1">
    <citation type="submission" date="2015-12" db="EMBL/GenBank/DDBJ databases">
        <title>Draft genome sequence of Moniliophthora roreri, the causal agent of frosty pod rot of cacao.</title>
        <authorList>
            <person name="Aime M.C."/>
            <person name="Diaz-Valderrama J.R."/>
            <person name="Kijpornyongpan T."/>
            <person name="Phillips-Mora W."/>
        </authorList>
    </citation>
    <scope>NUCLEOTIDE SEQUENCE [LARGE SCALE GENOMIC DNA]</scope>
    <source>
        <strain evidence="1 2">MCA 2952</strain>
    </source>
</reference>
<evidence type="ECO:0000313" key="1">
    <source>
        <dbReference type="EMBL" id="KTB41330.1"/>
    </source>
</evidence>
<proteinExistence type="predicted"/>
<gene>
    <name evidence="1" type="ORF">WG66_6094</name>
</gene>
<comment type="caution">
    <text evidence="1">The sequence shown here is derived from an EMBL/GenBank/DDBJ whole genome shotgun (WGS) entry which is preliminary data.</text>
</comment>
<evidence type="ECO:0000313" key="2">
    <source>
        <dbReference type="Proteomes" id="UP000054988"/>
    </source>
</evidence>
<name>A0A0W0FYC2_MONRR</name>
<dbReference type="Proteomes" id="UP000054988">
    <property type="component" value="Unassembled WGS sequence"/>
</dbReference>